<keyword evidence="3 9" id="KW-0813">Transport</keyword>
<gene>
    <name evidence="12" type="ORF">OP8BY_1869</name>
</gene>
<sequence length="402" mass="44696">MPVYVWTGKNRYGDMVGGERVAESAEELTRALQKDQIAVISIKQKRAMPAIPFLKREKVRLKELAFFSRQLSVLIDAELPLIQSLGLLAEQQKNKYFNRVITEVKEDVEAGSALHQALRKHPKVFDDLYCNLVASGEQSGSLDTMLRRLADYQESMIKLRAKVRQAMIYPTAIITFAILVAIFMLWKVIPVFGSIYQELGAQLPALTAFVLTLSRFVQKFIVIIFIGLVALVVGFRYWRNTPPGRQAVDRGMIKFPVMGNLMKKIALSRFTRTLSTLISGGVPMLESLKIASTTTGNVIIEGQILQARQLVSEGKSLNDALKEAGQGQFPPMMIQMVNVGESTGTLDEMLSKLANFFDDEVDDAVTSLLAALEPMVLIFVGGIVGGLVISMYLPLFNLIQQF</sequence>
<evidence type="ECO:0000256" key="3">
    <source>
        <dbReference type="ARBA" id="ARBA00022448"/>
    </source>
</evidence>
<evidence type="ECO:0000256" key="10">
    <source>
        <dbReference type="SAM" id="Phobius"/>
    </source>
</evidence>
<evidence type="ECO:0000256" key="4">
    <source>
        <dbReference type="ARBA" id="ARBA00022475"/>
    </source>
</evidence>
<dbReference type="InterPro" id="IPR042094">
    <property type="entry name" value="T2SS_GspF_sf"/>
</dbReference>
<organism evidence="12 13">
    <name type="scientific">Candidatus Saccharicenans subterraneus</name>
    <dbReference type="NCBI Taxonomy" id="2508984"/>
    <lineage>
        <taxon>Bacteria</taxon>
        <taxon>Candidatus Aminicenantota</taxon>
        <taxon>Candidatus Aminicenantia</taxon>
        <taxon>Candidatus Aminicenantales</taxon>
        <taxon>Candidatus Saccharicenantaceae</taxon>
        <taxon>Candidatus Saccharicenans</taxon>
    </lineage>
</organism>
<comment type="caution">
    <text evidence="12">The sequence shown here is derived from an EMBL/GenBank/DDBJ whole genome shotgun (WGS) entry which is preliminary data.</text>
</comment>
<dbReference type="Gene3D" id="1.20.81.30">
    <property type="entry name" value="Type II secretion system (T2SS), domain F"/>
    <property type="match status" value="2"/>
</dbReference>
<dbReference type="PANTHER" id="PTHR30012">
    <property type="entry name" value="GENERAL SECRETION PATHWAY PROTEIN"/>
    <property type="match status" value="1"/>
</dbReference>
<keyword evidence="7 10" id="KW-1133">Transmembrane helix</keyword>
<evidence type="ECO:0000256" key="1">
    <source>
        <dbReference type="ARBA" id="ARBA00004429"/>
    </source>
</evidence>
<evidence type="ECO:0000256" key="9">
    <source>
        <dbReference type="RuleBase" id="RU003923"/>
    </source>
</evidence>
<dbReference type="PANTHER" id="PTHR30012:SF7">
    <property type="entry name" value="PROTEIN TRANSPORT PROTEIN HOFC HOMOLOG"/>
    <property type="match status" value="1"/>
</dbReference>
<evidence type="ECO:0000259" key="11">
    <source>
        <dbReference type="Pfam" id="PF00482"/>
    </source>
</evidence>
<evidence type="ECO:0000256" key="2">
    <source>
        <dbReference type="ARBA" id="ARBA00005745"/>
    </source>
</evidence>
<dbReference type="Proteomes" id="UP000257323">
    <property type="component" value="Unassembled WGS sequence"/>
</dbReference>
<comment type="subcellular location">
    <subcellularLocation>
        <location evidence="1">Cell inner membrane</location>
        <topology evidence="1">Multi-pass membrane protein</topology>
    </subcellularLocation>
    <subcellularLocation>
        <location evidence="9">Cell membrane</location>
        <topology evidence="9">Multi-pass membrane protein</topology>
    </subcellularLocation>
</comment>
<keyword evidence="4" id="KW-1003">Cell membrane</keyword>
<evidence type="ECO:0000256" key="7">
    <source>
        <dbReference type="ARBA" id="ARBA00022989"/>
    </source>
</evidence>
<dbReference type="PRINTS" id="PR00812">
    <property type="entry name" value="BCTERIALGSPF"/>
</dbReference>
<evidence type="ECO:0000313" key="12">
    <source>
        <dbReference type="EMBL" id="RFT16265.1"/>
    </source>
</evidence>
<evidence type="ECO:0000256" key="8">
    <source>
        <dbReference type="ARBA" id="ARBA00023136"/>
    </source>
</evidence>
<dbReference type="Pfam" id="PF00482">
    <property type="entry name" value="T2SSF"/>
    <property type="match status" value="2"/>
</dbReference>
<feature type="domain" description="Type II secretion system protein GspF" evidence="11">
    <location>
        <begin position="67"/>
        <end position="190"/>
    </location>
</feature>
<feature type="transmembrane region" description="Helical" evidence="10">
    <location>
        <begin position="166"/>
        <end position="189"/>
    </location>
</feature>
<feature type="domain" description="Type II secretion system protein GspF" evidence="11">
    <location>
        <begin position="270"/>
        <end position="394"/>
    </location>
</feature>
<feature type="transmembrane region" description="Helical" evidence="10">
    <location>
        <begin position="220"/>
        <end position="238"/>
    </location>
</feature>
<dbReference type="PROSITE" id="PS00874">
    <property type="entry name" value="T2SP_F"/>
    <property type="match status" value="1"/>
</dbReference>
<evidence type="ECO:0000256" key="5">
    <source>
        <dbReference type="ARBA" id="ARBA00022519"/>
    </source>
</evidence>
<reference evidence="12 13" key="1">
    <citation type="submission" date="2018-08" db="EMBL/GenBank/DDBJ databases">
        <title>Genome analysis of the thermophilic bacterium of the candidate phylum Aminicenantes from deep subsurface aquifer revealed its physiology and ecological role.</title>
        <authorList>
            <person name="Kadnikov V.V."/>
            <person name="Mardanov A.V."/>
            <person name="Beletsky A.V."/>
            <person name="Karnachuk O.V."/>
            <person name="Ravin N.V."/>
        </authorList>
    </citation>
    <scope>NUCLEOTIDE SEQUENCE [LARGE SCALE GENOMIC DNA]</scope>
    <source>
        <strain evidence="12">BY38</strain>
    </source>
</reference>
<feature type="transmembrane region" description="Helical" evidence="10">
    <location>
        <begin position="376"/>
        <end position="399"/>
    </location>
</feature>
<dbReference type="GO" id="GO:0015628">
    <property type="term" value="P:protein secretion by the type II secretion system"/>
    <property type="evidence" value="ECO:0007669"/>
    <property type="project" value="TreeGrafter"/>
</dbReference>
<dbReference type="FunFam" id="1.20.81.30:FF:000001">
    <property type="entry name" value="Type II secretion system protein F"/>
    <property type="match status" value="2"/>
</dbReference>
<keyword evidence="8 10" id="KW-0472">Membrane</keyword>
<comment type="similarity">
    <text evidence="2 9">Belongs to the GSP F family.</text>
</comment>
<dbReference type="InterPro" id="IPR018076">
    <property type="entry name" value="T2SS_GspF_dom"/>
</dbReference>
<accession>A0A3E2BND8</accession>
<evidence type="ECO:0000256" key="6">
    <source>
        <dbReference type="ARBA" id="ARBA00022692"/>
    </source>
</evidence>
<name>A0A3E2BND8_9BACT</name>
<dbReference type="InterPro" id="IPR003004">
    <property type="entry name" value="GspF/PilC"/>
</dbReference>
<evidence type="ECO:0000313" key="13">
    <source>
        <dbReference type="Proteomes" id="UP000257323"/>
    </source>
</evidence>
<keyword evidence="5" id="KW-0997">Cell inner membrane</keyword>
<dbReference type="EMBL" id="QUAH01000004">
    <property type="protein sequence ID" value="RFT16265.1"/>
    <property type="molecule type" value="Genomic_DNA"/>
</dbReference>
<dbReference type="GO" id="GO:0005886">
    <property type="term" value="C:plasma membrane"/>
    <property type="evidence" value="ECO:0007669"/>
    <property type="project" value="UniProtKB-SubCell"/>
</dbReference>
<dbReference type="AlphaFoldDB" id="A0A3E2BND8"/>
<proteinExistence type="inferred from homology"/>
<protein>
    <submittedName>
        <fullName evidence="12">Type IV fimbrial assembly protein PilC</fullName>
    </submittedName>
</protein>
<dbReference type="InterPro" id="IPR001992">
    <property type="entry name" value="T2SS_GspF/T4SS_PilC_CS"/>
</dbReference>
<keyword evidence="6 9" id="KW-0812">Transmembrane</keyword>